<dbReference type="NCBIfam" id="NF003816">
    <property type="entry name" value="PRK05406.1-5"/>
    <property type="match status" value="1"/>
</dbReference>
<dbReference type="RefSeq" id="WP_107750121.1">
    <property type="nucleotide sequence ID" value="NZ_QBKF01000001.1"/>
</dbReference>
<gene>
    <name evidence="1" type="primary">pxpA</name>
    <name evidence="2" type="ORF">DDE23_21755</name>
</gene>
<evidence type="ECO:0000313" key="2">
    <source>
        <dbReference type="EMBL" id="PVE45419.1"/>
    </source>
</evidence>
<reference evidence="2 3" key="1">
    <citation type="journal article" date="2011" name="Syst. Appl. Microbiol.">
        <title>Defluviimonas denitrificans gen. nov., sp. nov., and Pararhodobacter aggregans gen. nov., sp. nov., non-phototrophic Rhodobacteraceae from the biofilter of a marine aquaculture.</title>
        <authorList>
            <person name="Foesel B.U."/>
            <person name="Drake H.L."/>
            <person name="Schramm A."/>
        </authorList>
    </citation>
    <scope>NUCLEOTIDE SEQUENCE [LARGE SCALE GENOMIC DNA]</scope>
    <source>
        <strain evidence="2 3">D1-19</strain>
    </source>
</reference>
<dbReference type="EMBL" id="QDDR01000015">
    <property type="protein sequence ID" value="PVE45419.1"/>
    <property type="molecule type" value="Genomic_DNA"/>
</dbReference>
<dbReference type="Gene3D" id="3.20.20.370">
    <property type="entry name" value="Glycoside hydrolase/deacetylase"/>
    <property type="match status" value="1"/>
</dbReference>
<dbReference type="HAMAP" id="MF_00691">
    <property type="entry name" value="PxpA"/>
    <property type="match status" value="1"/>
</dbReference>
<dbReference type="OrthoDB" id="9773478at2"/>
<keyword evidence="1" id="KW-0547">Nucleotide-binding</keyword>
<evidence type="ECO:0000313" key="3">
    <source>
        <dbReference type="Proteomes" id="UP000244810"/>
    </source>
</evidence>
<sequence length="251" mass="25684">MKIDLNSDLGESFGPWSMGDDAAMLDVVTSANIACGGHASDPETMFTTLRTAAAKGVVIGAHPGYADREGFGRRVIPMAPAELGRMVAAQVGALVGVAALAGARVRYVKPHGALSNHAADDRAAADAIVAAVRALPGDLAFLAISGTELELAARAAGIPVFAEIFADRGYLPNGRLVPRSQPGAMIHDPAEAAERLLRFLDTGRMAVVGGDPIPLQAASICVHGDSPGAVAMAREVRARLSAAGVSLASFL</sequence>
<accession>A0A2T7UL95</accession>
<dbReference type="GO" id="GO:0017168">
    <property type="term" value="F:5-oxoprolinase (ATP-hydrolyzing) activity"/>
    <property type="evidence" value="ECO:0007669"/>
    <property type="project" value="UniProtKB-UniRule"/>
</dbReference>
<dbReference type="Pfam" id="PF03746">
    <property type="entry name" value="LamB_YcsF"/>
    <property type="match status" value="1"/>
</dbReference>
<dbReference type="InterPro" id="IPR011330">
    <property type="entry name" value="Glyco_hydro/deAcase_b/a-brl"/>
</dbReference>
<keyword evidence="1" id="KW-0067">ATP-binding</keyword>
<dbReference type="EC" id="3.5.2.9" evidence="1"/>
<comment type="function">
    <text evidence="1">Catalyzes the cleavage of 5-oxoproline to form L-glutamate coupled to the hydrolysis of ATP to ADP and inorganic phosphate.</text>
</comment>
<dbReference type="InterPro" id="IPR005501">
    <property type="entry name" value="LamB/YcsF/PxpA-like"/>
</dbReference>
<dbReference type="CDD" id="cd10787">
    <property type="entry name" value="LamB_YcsF_like"/>
    <property type="match status" value="1"/>
</dbReference>
<keyword evidence="1" id="KW-0378">Hydrolase</keyword>
<dbReference type="GO" id="GO:0005975">
    <property type="term" value="P:carbohydrate metabolic process"/>
    <property type="evidence" value="ECO:0007669"/>
    <property type="project" value="InterPro"/>
</dbReference>
<dbReference type="AlphaFoldDB" id="A0A2T7UL95"/>
<proteinExistence type="inferred from homology"/>
<dbReference type="PANTHER" id="PTHR30292">
    <property type="entry name" value="UNCHARACTERIZED PROTEIN YBGL-RELATED"/>
    <property type="match status" value="1"/>
</dbReference>
<comment type="caution">
    <text evidence="2">The sequence shown here is derived from an EMBL/GenBank/DDBJ whole genome shotgun (WGS) entry which is preliminary data.</text>
</comment>
<protein>
    <recommendedName>
        <fullName evidence="1">5-oxoprolinase subunit A</fullName>
        <shortName evidence="1">5-OPase subunit A</shortName>
        <ecNumber evidence="1">3.5.2.9</ecNumber>
    </recommendedName>
    <alternativeName>
        <fullName evidence="1">5-oxoprolinase (ATP-hydrolyzing) subunit A</fullName>
    </alternativeName>
</protein>
<dbReference type="PANTHER" id="PTHR30292:SF0">
    <property type="entry name" value="5-OXOPROLINASE SUBUNIT A"/>
    <property type="match status" value="1"/>
</dbReference>
<evidence type="ECO:0000256" key="1">
    <source>
        <dbReference type="HAMAP-Rule" id="MF_00691"/>
    </source>
</evidence>
<keyword evidence="3" id="KW-1185">Reference proteome</keyword>
<dbReference type="Proteomes" id="UP000244810">
    <property type="component" value="Unassembled WGS sequence"/>
</dbReference>
<comment type="subunit">
    <text evidence="1">Forms a complex composed of PxpA, PxpB and PxpC.</text>
</comment>
<comment type="similarity">
    <text evidence="1">Belongs to the LamB/PxpA family.</text>
</comment>
<organism evidence="2 3">
    <name type="scientific">Pararhodobacter aggregans</name>
    <dbReference type="NCBI Taxonomy" id="404875"/>
    <lineage>
        <taxon>Bacteria</taxon>
        <taxon>Pseudomonadati</taxon>
        <taxon>Pseudomonadota</taxon>
        <taxon>Alphaproteobacteria</taxon>
        <taxon>Rhodobacterales</taxon>
        <taxon>Paracoccaceae</taxon>
        <taxon>Pararhodobacter</taxon>
    </lineage>
</organism>
<dbReference type="SUPFAM" id="SSF88713">
    <property type="entry name" value="Glycoside hydrolase/deacetylase"/>
    <property type="match status" value="1"/>
</dbReference>
<name>A0A2T7UL95_9RHOB</name>
<dbReference type="GO" id="GO:0005524">
    <property type="term" value="F:ATP binding"/>
    <property type="evidence" value="ECO:0007669"/>
    <property type="project" value="UniProtKB-UniRule"/>
</dbReference>
<comment type="catalytic activity">
    <reaction evidence="1">
        <text>5-oxo-L-proline + ATP + 2 H2O = L-glutamate + ADP + phosphate + H(+)</text>
        <dbReference type="Rhea" id="RHEA:10348"/>
        <dbReference type="ChEBI" id="CHEBI:15377"/>
        <dbReference type="ChEBI" id="CHEBI:15378"/>
        <dbReference type="ChEBI" id="CHEBI:29985"/>
        <dbReference type="ChEBI" id="CHEBI:30616"/>
        <dbReference type="ChEBI" id="CHEBI:43474"/>
        <dbReference type="ChEBI" id="CHEBI:58402"/>
        <dbReference type="ChEBI" id="CHEBI:456216"/>
        <dbReference type="EC" id="3.5.2.9"/>
    </reaction>
</comment>
<dbReference type="NCBIfam" id="NF003814">
    <property type="entry name" value="PRK05406.1-3"/>
    <property type="match status" value="1"/>
</dbReference>